<dbReference type="Gene3D" id="3.30.420.40">
    <property type="match status" value="2"/>
</dbReference>
<accession>A0AA37SKG5</accession>
<keyword evidence="3" id="KW-1185">Reference proteome</keyword>
<keyword evidence="2" id="KW-0808">Transferase</keyword>
<comment type="caution">
    <text evidence="2">The sequence shown here is derived from an EMBL/GenBank/DDBJ whole genome shotgun (WGS) entry which is preliminary data.</text>
</comment>
<dbReference type="Proteomes" id="UP001156708">
    <property type="component" value="Unassembled WGS sequence"/>
</dbReference>
<dbReference type="Pfam" id="PF01869">
    <property type="entry name" value="BcrAD_BadFG"/>
    <property type="match status" value="1"/>
</dbReference>
<dbReference type="InterPro" id="IPR052519">
    <property type="entry name" value="Euk-type_GlcNAc_Kinase"/>
</dbReference>
<protein>
    <submittedName>
        <fullName evidence="2">N-acetylglucosamine kinase</fullName>
    </submittedName>
</protein>
<evidence type="ECO:0000313" key="2">
    <source>
        <dbReference type="EMBL" id="GLQ85741.1"/>
    </source>
</evidence>
<dbReference type="PANTHER" id="PTHR43190">
    <property type="entry name" value="N-ACETYL-D-GLUCOSAMINE KINASE"/>
    <property type="match status" value="1"/>
</dbReference>
<keyword evidence="2" id="KW-0418">Kinase</keyword>
<evidence type="ECO:0000313" key="3">
    <source>
        <dbReference type="Proteomes" id="UP001156708"/>
    </source>
</evidence>
<dbReference type="InterPro" id="IPR002731">
    <property type="entry name" value="ATPase_BadF"/>
</dbReference>
<dbReference type="GO" id="GO:0016301">
    <property type="term" value="F:kinase activity"/>
    <property type="evidence" value="ECO:0007669"/>
    <property type="project" value="UniProtKB-KW"/>
</dbReference>
<dbReference type="SUPFAM" id="SSF53067">
    <property type="entry name" value="Actin-like ATPase domain"/>
    <property type="match status" value="2"/>
</dbReference>
<organism evidence="2 3">
    <name type="scientific">Gluconobacter sphaericus NBRC 12467</name>
    <dbReference type="NCBI Taxonomy" id="1307951"/>
    <lineage>
        <taxon>Bacteria</taxon>
        <taxon>Pseudomonadati</taxon>
        <taxon>Pseudomonadota</taxon>
        <taxon>Alphaproteobacteria</taxon>
        <taxon>Acetobacterales</taxon>
        <taxon>Acetobacteraceae</taxon>
        <taxon>Gluconobacter</taxon>
    </lineage>
</organism>
<reference evidence="3" key="1">
    <citation type="journal article" date="2019" name="Int. J. Syst. Evol. Microbiol.">
        <title>The Global Catalogue of Microorganisms (GCM) 10K type strain sequencing project: providing services to taxonomists for standard genome sequencing and annotation.</title>
        <authorList>
            <consortium name="The Broad Institute Genomics Platform"/>
            <consortium name="The Broad Institute Genome Sequencing Center for Infectious Disease"/>
            <person name="Wu L."/>
            <person name="Ma J."/>
        </authorList>
    </citation>
    <scope>NUCLEOTIDE SEQUENCE [LARGE SCALE GENOMIC DNA]</scope>
    <source>
        <strain evidence="3">NBRC 12467</strain>
    </source>
</reference>
<dbReference type="InterPro" id="IPR043129">
    <property type="entry name" value="ATPase_NBD"/>
</dbReference>
<sequence length="319" mass="33599">MSQPCIAAMDGGGSKTLLVVLRQDGTISDIGRAEGSNPFDQPLWRETLSGLFSRLPDNTVGAGLGLAGFGESATLNQRQRNLIHSIFEHIPHFLTNDVDMACNGAFAGEEGVLLLSGTGSMAWATDGKGTTCRVGGWGSLLGDEGSAFWIGRKALGVITAILDGRNTTDTAFLAPFQKELNLPANPAECAAALLDWYGTLTHERSAAAALTRVVAQQAEQGCPTASRLMHDAAAELVLHVHTARRKLSRTDLPWSYAGGTLQSPFLRNAIAETCGAPTCPRLSPIGGGLLTAARLAGWPVDDRWISTLAQTLQDAGLGH</sequence>
<evidence type="ECO:0000259" key="1">
    <source>
        <dbReference type="Pfam" id="PF01869"/>
    </source>
</evidence>
<gene>
    <name evidence="2" type="ORF">GCM10007872_26510</name>
</gene>
<dbReference type="RefSeq" id="WP_141354292.1">
    <property type="nucleotide sequence ID" value="NZ_BARA01000107.1"/>
</dbReference>
<dbReference type="EMBL" id="BSNZ01000023">
    <property type="protein sequence ID" value="GLQ85741.1"/>
    <property type="molecule type" value="Genomic_DNA"/>
</dbReference>
<dbReference type="PANTHER" id="PTHR43190:SF3">
    <property type="entry name" value="N-ACETYL-D-GLUCOSAMINE KINASE"/>
    <property type="match status" value="1"/>
</dbReference>
<dbReference type="AlphaFoldDB" id="A0AA37SKG5"/>
<feature type="domain" description="ATPase BadF/BadG/BcrA/BcrD type" evidence="1">
    <location>
        <begin position="10"/>
        <end position="270"/>
    </location>
</feature>
<name>A0AA37SKG5_9PROT</name>
<dbReference type="CDD" id="cd24007">
    <property type="entry name" value="ASKHA_NBD_eukNAGK-like"/>
    <property type="match status" value="1"/>
</dbReference>
<proteinExistence type="predicted"/>